<dbReference type="AlphaFoldDB" id="A0AAE9EYZ1"/>
<evidence type="ECO:0000313" key="1">
    <source>
        <dbReference type="EMBL" id="UMM31468.1"/>
    </source>
</evidence>
<dbReference type="EMBL" id="CP092623">
    <property type="protein sequence ID" value="UMM31468.1"/>
    <property type="molecule type" value="Genomic_DNA"/>
</dbReference>
<reference evidence="1 2" key="1">
    <citation type="submission" date="2022-04" db="EMBL/GenBank/DDBJ databases">
        <title>Chromosome-level reference genomes for two strains of Caenorhabditis briggsae: an improved platform for comparative genomics.</title>
        <authorList>
            <person name="Stevens L."/>
            <person name="Andersen E."/>
        </authorList>
    </citation>
    <scope>NUCLEOTIDE SEQUENCE [LARGE SCALE GENOMIC DNA]</scope>
    <source>
        <strain evidence="1">VX34</strain>
        <tissue evidence="1">Whole-organism</tissue>
    </source>
</reference>
<proteinExistence type="predicted"/>
<protein>
    <submittedName>
        <fullName evidence="1">Uncharacterized protein</fullName>
    </submittedName>
</protein>
<sequence length="96" mass="11254">MTQMDMVNNIFSGKVKSVAWLRKTMPGFETREGDQVSATDSLLRSLFDDSEKDLWKSIQIVETVEEKCTNCQFHRARDHRRQFLRLTVACEEILRT</sequence>
<dbReference type="Proteomes" id="UP000829354">
    <property type="component" value="Chromosome IV"/>
</dbReference>
<name>A0AAE9EYZ1_CAEBR</name>
<evidence type="ECO:0000313" key="2">
    <source>
        <dbReference type="Proteomes" id="UP000829354"/>
    </source>
</evidence>
<organism evidence="1 2">
    <name type="scientific">Caenorhabditis briggsae</name>
    <dbReference type="NCBI Taxonomy" id="6238"/>
    <lineage>
        <taxon>Eukaryota</taxon>
        <taxon>Metazoa</taxon>
        <taxon>Ecdysozoa</taxon>
        <taxon>Nematoda</taxon>
        <taxon>Chromadorea</taxon>
        <taxon>Rhabditida</taxon>
        <taxon>Rhabditina</taxon>
        <taxon>Rhabditomorpha</taxon>
        <taxon>Rhabditoidea</taxon>
        <taxon>Rhabditidae</taxon>
        <taxon>Peloderinae</taxon>
        <taxon>Caenorhabditis</taxon>
    </lineage>
</organism>
<feature type="non-terminal residue" evidence="1">
    <location>
        <position position="96"/>
    </location>
</feature>
<keyword evidence="2" id="KW-1185">Reference proteome</keyword>
<accession>A0AAE9EYZ1</accession>
<gene>
    <name evidence="1" type="ORF">L5515_012931</name>
</gene>